<protein>
    <submittedName>
        <fullName evidence="1">Uncharacterized protein</fullName>
    </submittedName>
</protein>
<accession>A0A0L0HRP9</accession>
<evidence type="ECO:0000313" key="1">
    <source>
        <dbReference type="EMBL" id="KND03554.1"/>
    </source>
</evidence>
<dbReference type="EMBL" id="KQ257451">
    <property type="protein sequence ID" value="KND03555.1"/>
    <property type="molecule type" value="Genomic_DNA"/>
</dbReference>
<organism evidence="1 2">
    <name type="scientific">Spizellomyces punctatus (strain DAOM BR117)</name>
    <dbReference type="NCBI Taxonomy" id="645134"/>
    <lineage>
        <taxon>Eukaryota</taxon>
        <taxon>Fungi</taxon>
        <taxon>Fungi incertae sedis</taxon>
        <taxon>Chytridiomycota</taxon>
        <taxon>Chytridiomycota incertae sedis</taxon>
        <taxon>Chytridiomycetes</taxon>
        <taxon>Spizellomycetales</taxon>
        <taxon>Spizellomycetaceae</taxon>
        <taxon>Spizellomyces</taxon>
    </lineage>
</organism>
<dbReference type="RefSeq" id="XP_016611594.1">
    <property type="nucleotide sequence ID" value="XM_016757048.1"/>
</dbReference>
<dbReference type="GeneID" id="27692025"/>
<reference evidence="1 2" key="1">
    <citation type="submission" date="2009-08" db="EMBL/GenBank/DDBJ databases">
        <title>The Genome Sequence of Spizellomyces punctatus strain DAOM BR117.</title>
        <authorList>
            <consortium name="The Broad Institute Genome Sequencing Platform"/>
            <person name="Russ C."/>
            <person name="Cuomo C."/>
            <person name="Shea T."/>
            <person name="Young S.K."/>
            <person name="Zeng Q."/>
            <person name="Koehrsen M."/>
            <person name="Haas B."/>
            <person name="Borodovsky M."/>
            <person name="Guigo R."/>
            <person name="Alvarado L."/>
            <person name="Berlin A."/>
            <person name="Bochicchio J."/>
            <person name="Borenstein D."/>
            <person name="Chapman S."/>
            <person name="Chen Z."/>
            <person name="Engels R."/>
            <person name="Freedman E."/>
            <person name="Gellesch M."/>
            <person name="Goldberg J."/>
            <person name="Griggs A."/>
            <person name="Gujja S."/>
            <person name="Heiman D."/>
            <person name="Hepburn T."/>
            <person name="Howarth C."/>
            <person name="Jen D."/>
            <person name="Larson L."/>
            <person name="Lewis B."/>
            <person name="Mehta T."/>
            <person name="Park D."/>
            <person name="Pearson M."/>
            <person name="Roberts A."/>
            <person name="Saif S."/>
            <person name="Shenoy N."/>
            <person name="Sisk P."/>
            <person name="Stolte C."/>
            <person name="Sykes S."/>
            <person name="Thomson T."/>
            <person name="Walk T."/>
            <person name="White J."/>
            <person name="Yandava C."/>
            <person name="Burger G."/>
            <person name="Gray M.W."/>
            <person name="Holland P.W.H."/>
            <person name="King N."/>
            <person name="Lang F.B.F."/>
            <person name="Roger A.J."/>
            <person name="Ruiz-Trillo I."/>
            <person name="Lander E."/>
            <person name="Nusbaum C."/>
        </authorList>
    </citation>
    <scope>NUCLEOTIDE SEQUENCE [LARGE SCALE GENOMIC DNA]</scope>
    <source>
        <strain evidence="1 2">DAOM BR117</strain>
    </source>
</reference>
<dbReference type="Proteomes" id="UP000053201">
    <property type="component" value="Unassembled WGS sequence"/>
</dbReference>
<evidence type="ECO:0000313" key="2">
    <source>
        <dbReference type="Proteomes" id="UP000053201"/>
    </source>
</evidence>
<gene>
    <name evidence="1" type="ORF">SPPG_08900</name>
</gene>
<dbReference type="EMBL" id="KQ257451">
    <property type="protein sequence ID" value="KND03554.1"/>
    <property type="molecule type" value="Genomic_DNA"/>
</dbReference>
<dbReference type="VEuPathDB" id="FungiDB:SPPG_08900"/>
<dbReference type="AlphaFoldDB" id="A0A0L0HRP9"/>
<proteinExistence type="predicted"/>
<name>A0A0L0HRP9_SPIPD</name>
<keyword evidence="2" id="KW-1185">Reference proteome</keyword>
<sequence length="103" mass="11650">MFTLPFSPVPDLCWSLCGLVIAQGGRLSLLLKSIILVEMNLTRGIPLETGKVEPSKQNSDSCKKKKSLFPNTIYVIYTQAQHTSKLIMVQKIKIKPFFHSYHN</sequence>
<dbReference type="RefSeq" id="XP_016611593.1">
    <property type="nucleotide sequence ID" value="XM_016757049.1"/>
</dbReference>